<feature type="region of interest" description="Disordered" evidence="1">
    <location>
        <begin position="22"/>
        <end position="59"/>
    </location>
</feature>
<reference evidence="3 4" key="1">
    <citation type="submission" date="2018-11" db="EMBL/GenBank/DDBJ databases">
        <title>Erythrobacter spongiae sp. nov., isolated from a marine sponge.</title>
        <authorList>
            <person name="Zhuang L."/>
            <person name="Luo L."/>
        </authorList>
    </citation>
    <scope>NUCLEOTIDE SEQUENCE [LARGE SCALE GENOMIC DNA]</scope>
    <source>
        <strain evidence="3 4">HN-E23</strain>
    </source>
</reference>
<dbReference type="Proteomes" id="UP000275232">
    <property type="component" value="Unassembled WGS sequence"/>
</dbReference>
<dbReference type="RefSeq" id="WP_123878615.1">
    <property type="nucleotide sequence ID" value="NZ_RPFZ01000001.1"/>
</dbReference>
<keyword evidence="4" id="KW-1185">Reference proteome</keyword>
<evidence type="ECO:0000256" key="2">
    <source>
        <dbReference type="SAM" id="SignalP"/>
    </source>
</evidence>
<organism evidence="3 4">
    <name type="scientific">Aurantiacibacter spongiae</name>
    <dbReference type="NCBI Taxonomy" id="2488860"/>
    <lineage>
        <taxon>Bacteria</taxon>
        <taxon>Pseudomonadati</taxon>
        <taxon>Pseudomonadota</taxon>
        <taxon>Alphaproteobacteria</taxon>
        <taxon>Sphingomonadales</taxon>
        <taxon>Erythrobacteraceae</taxon>
        <taxon>Aurantiacibacter</taxon>
    </lineage>
</organism>
<comment type="caution">
    <text evidence="3">The sequence shown here is derived from an EMBL/GenBank/DDBJ whole genome shotgun (WGS) entry which is preliminary data.</text>
</comment>
<dbReference type="AlphaFoldDB" id="A0A3N5CQB8"/>
<evidence type="ECO:0008006" key="5">
    <source>
        <dbReference type="Google" id="ProtNLM"/>
    </source>
</evidence>
<dbReference type="EMBL" id="RPFZ01000001">
    <property type="protein sequence ID" value="RPF70797.1"/>
    <property type="molecule type" value="Genomic_DNA"/>
</dbReference>
<evidence type="ECO:0000313" key="4">
    <source>
        <dbReference type="Proteomes" id="UP000275232"/>
    </source>
</evidence>
<name>A0A3N5CQB8_9SPHN</name>
<proteinExistence type="predicted"/>
<feature type="signal peptide" evidence="2">
    <location>
        <begin position="1"/>
        <end position="23"/>
    </location>
</feature>
<sequence>MKALLATSCLALGTLALSPAARAQDSSTTAPVEEDGSGAGMSGLDAQLAPSPVDPASVSDEEVATFVTIAMDMQNLEIDDSLPDDEKIAIVMNAIGGKGMDPQRFMSLAQAIGQQPELQQRVQAEIMARAGATQAE</sequence>
<evidence type="ECO:0000313" key="3">
    <source>
        <dbReference type="EMBL" id="RPF70797.1"/>
    </source>
</evidence>
<keyword evidence="2" id="KW-0732">Signal</keyword>
<protein>
    <recommendedName>
        <fullName evidence="5">DUF4168 domain-containing protein</fullName>
    </recommendedName>
</protein>
<feature type="chain" id="PRO_5018244242" description="DUF4168 domain-containing protein" evidence="2">
    <location>
        <begin position="24"/>
        <end position="136"/>
    </location>
</feature>
<gene>
    <name evidence="3" type="ORF">EG799_03555</name>
</gene>
<accession>A0A3N5CQB8</accession>
<evidence type="ECO:0000256" key="1">
    <source>
        <dbReference type="SAM" id="MobiDB-lite"/>
    </source>
</evidence>